<reference evidence="1" key="1">
    <citation type="journal article" date="2019" name="Sci. Rep.">
        <title>Draft genome of Tanacetum cinerariifolium, the natural source of mosquito coil.</title>
        <authorList>
            <person name="Yamashiro T."/>
            <person name="Shiraishi A."/>
            <person name="Satake H."/>
            <person name="Nakayama K."/>
        </authorList>
    </citation>
    <scope>NUCLEOTIDE SEQUENCE</scope>
</reference>
<accession>A0A699WQU7</accession>
<feature type="non-terminal residue" evidence="1">
    <location>
        <position position="1"/>
    </location>
</feature>
<comment type="caution">
    <text evidence="1">The sequence shown here is derived from an EMBL/GenBank/DDBJ whole genome shotgun (WGS) entry which is preliminary data.</text>
</comment>
<dbReference type="EMBL" id="BKCJ011748460">
    <property type="protein sequence ID" value="GFD49837.1"/>
    <property type="molecule type" value="Genomic_DNA"/>
</dbReference>
<protein>
    <submittedName>
        <fullName evidence="1">Uncharacterized protein</fullName>
    </submittedName>
</protein>
<evidence type="ECO:0000313" key="1">
    <source>
        <dbReference type="EMBL" id="GFD49837.1"/>
    </source>
</evidence>
<organism evidence="1">
    <name type="scientific">Tanacetum cinerariifolium</name>
    <name type="common">Dalmatian daisy</name>
    <name type="synonym">Chrysanthemum cinerariifolium</name>
    <dbReference type="NCBI Taxonomy" id="118510"/>
    <lineage>
        <taxon>Eukaryota</taxon>
        <taxon>Viridiplantae</taxon>
        <taxon>Streptophyta</taxon>
        <taxon>Embryophyta</taxon>
        <taxon>Tracheophyta</taxon>
        <taxon>Spermatophyta</taxon>
        <taxon>Magnoliopsida</taxon>
        <taxon>eudicotyledons</taxon>
        <taxon>Gunneridae</taxon>
        <taxon>Pentapetalae</taxon>
        <taxon>asterids</taxon>
        <taxon>campanulids</taxon>
        <taxon>Asterales</taxon>
        <taxon>Asteraceae</taxon>
        <taxon>Asteroideae</taxon>
        <taxon>Anthemideae</taxon>
        <taxon>Anthemidinae</taxon>
        <taxon>Tanacetum</taxon>
    </lineage>
</organism>
<feature type="non-terminal residue" evidence="1">
    <location>
        <position position="121"/>
    </location>
</feature>
<proteinExistence type="predicted"/>
<sequence>LKTRIKEGDFDDDFDDINDMMDKAIENVEGDTVNAAIGVSATSASVTTTSVSISTVELRTPPTTTKKVFEDEDLTIAQTLINIRSKKAKEKGVVFCNVEESARPIIILPTIDPKDKGKGIM</sequence>
<dbReference type="AlphaFoldDB" id="A0A699WQU7"/>
<gene>
    <name evidence="1" type="ORF">Tci_921806</name>
</gene>
<name>A0A699WQU7_TANCI</name>